<comment type="subcellular location">
    <subcellularLocation>
        <location evidence="1">Mitochondrion</location>
    </subcellularLocation>
</comment>
<evidence type="ECO:0000259" key="7">
    <source>
        <dbReference type="SMART" id="SM00916"/>
    </source>
</evidence>
<comment type="similarity">
    <text evidence="2">Belongs to the mitochondrion-specific ribosomal protein mL43 family.</text>
</comment>
<gene>
    <name evidence="8" type="primary">MRPL43</name>
    <name evidence="8" type="ORF">DERP_003911</name>
</gene>
<keyword evidence="9" id="KW-1185">Reference proteome</keyword>
<protein>
    <recommendedName>
        <fullName evidence="6">Large ribosomal subunit protein mL43</fullName>
    </recommendedName>
</protein>
<organism evidence="8 9">
    <name type="scientific">Dermatophagoides pteronyssinus</name>
    <name type="common">European house dust mite</name>
    <dbReference type="NCBI Taxonomy" id="6956"/>
    <lineage>
        <taxon>Eukaryota</taxon>
        <taxon>Metazoa</taxon>
        <taxon>Ecdysozoa</taxon>
        <taxon>Arthropoda</taxon>
        <taxon>Chelicerata</taxon>
        <taxon>Arachnida</taxon>
        <taxon>Acari</taxon>
        <taxon>Acariformes</taxon>
        <taxon>Sarcoptiformes</taxon>
        <taxon>Astigmata</taxon>
        <taxon>Psoroptidia</taxon>
        <taxon>Analgoidea</taxon>
        <taxon>Pyroglyphidae</taxon>
        <taxon>Dermatophagoidinae</taxon>
        <taxon>Dermatophagoides</taxon>
    </lineage>
</organism>
<dbReference type="PANTHER" id="PTHR21396">
    <property type="entry name" value="39S RIBOSOMAL PROTEIN L43"/>
    <property type="match status" value="1"/>
</dbReference>
<evidence type="ECO:0000256" key="3">
    <source>
        <dbReference type="ARBA" id="ARBA00022980"/>
    </source>
</evidence>
<dbReference type="InterPro" id="IPR007741">
    <property type="entry name" value="Ribosomal_mL43/mS25/NADH_DH"/>
</dbReference>
<sequence>MKARELIKFSVNPRLAENPALPVGYIRNAYYNGLGRYVCQLQRLTIKFCKNSGTSRGVRDYIENRLIDFSRQNPGIVVYVKPRLHRTPVIVSEYLNGQTQWMNIRNFTETEIDWWINDFLRTRSGYELSQLISMNNVSTPSVQGVWNPFLNRPTELNIQQKSFPIDERSRYRPELPSATEQLRILAEKLKQSDMDENLVVSSGKIQNK</sequence>
<dbReference type="SMART" id="SM00916">
    <property type="entry name" value="L51_S25_CI-B8"/>
    <property type="match status" value="1"/>
</dbReference>
<evidence type="ECO:0000313" key="9">
    <source>
        <dbReference type="Proteomes" id="UP000887458"/>
    </source>
</evidence>
<evidence type="ECO:0000256" key="6">
    <source>
        <dbReference type="ARBA" id="ARBA00035188"/>
    </source>
</evidence>
<keyword evidence="3 8" id="KW-0689">Ribosomal protein</keyword>
<dbReference type="InterPro" id="IPR036249">
    <property type="entry name" value="Thioredoxin-like_sf"/>
</dbReference>
<dbReference type="InterPro" id="IPR039927">
    <property type="entry name" value="Ribosomal_mL43"/>
</dbReference>
<keyword evidence="4" id="KW-0496">Mitochondrion</keyword>
<name>A0ABQ8J894_DERPT</name>
<dbReference type="PANTHER" id="PTHR21396:SF2">
    <property type="entry name" value="LARGE RIBOSOMAL SUBUNIT PROTEIN ML43"/>
    <property type="match status" value="1"/>
</dbReference>
<accession>A0ABQ8J894</accession>
<feature type="domain" description="Ribosomal protein/NADH dehydrogenase" evidence="7">
    <location>
        <begin position="50"/>
        <end position="123"/>
    </location>
</feature>
<comment type="caution">
    <text evidence="8">The sequence shown here is derived from an EMBL/GenBank/DDBJ whole genome shotgun (WGS) entry which is preliminary data.</text>
</comment>
<evidence type="ECO:0000256" key="4">
    <source>
        <dbReference type="ARBA" id="ARBA00023128"/>
    </source>
</evidence>
<dbReference type="Pfam" id="PF05047">
    <property type="entry name" value="L51_S25_CI-B8"/>
    <property type="match status" value="1"/>
</dbReference>
<reference evidence="8 9" key="2">
    <citation type="journal article" date="2022" name="Mol. Biol. Evol.">
        <title>Comparative Genomics Reveals Insights into the Divergent Evolution of Astigmatic Mites and Household Pest Adaptations.</title>
        <authorList>
            <person name="Xiong Q."/>
            <person name="Wan A.T."/>
            <person name="Liu X."/>
            <person name="Fung C.S."/>
            <person name="Xiao X."/>
            <person name="Malainual N."/>
            <person name="Hou J."/>
            <person name="Wang L."/>
            <person name="Wang M."/>
            <person name="Yang K.Y."/>
            <person name="Cui Y."/>
            <person name="Leung E.L."/>
            <person name="Nong W."/>
            <person name="Shin S.K."/>
            <person name="Au S.W."/>
            <person name="Jeong K.Y."/>
            <person name="Chew F.T."/>
            <person name="Hui J.H."/>
            <person name="Leung T.F."/>
            <person name="Tungtrongchitr A."/>
            <person name="Zhong N."/>
            <person name="Liu Z."/>
            <person name="Tsui S.K."/>
        </authorList>
    </citation>
    <scope>NUCLEOTIDE SEQUENCE [LARGE SCALE GENOMIC DNA]</scope>
    <source>
        <strain evidence="8">Derp</strain>
    </source>
</reference>
<dbReference type="Gene3D" id="3.40.30.10">
    <property type="entry name" value="Glutaredoxin"/>
    <property type="match status" value="1"/>
</dbReference>
<evidence type="ECO:0000256" key="2">
    <source>
        <dbReference type="ARBA" id="ARBA00006073"/>
    </source>
</evidence>
<evidence type="ECO:0000256" key="1">
    <source>
        <dbReference type="ARBA" id="ARBA00004173"/>
    </source>
</evidence>
<dbReference type="Proteomes" id="UP000887458">
    <property type="component" value="Unassembled WGS sequence"/>
</dbReference>
<reference evidence="8 9" key="1">
    <citation type="journal article" date="2018" name="J. Allergy Clin. Immunol.">
        <title>High-quality assembly of Dermatophagoides pteronyssinus genome and transcriptome reveals a wide range of novel allergens.</title>
        <authorList>
            <person name="Liu X.Y."/>
            <person name="Yang K.Y."/>
            <person name="Wang M.Q."/>
            <person name="Kwok J.S."/>
            <person name="Zeng X."/>
            <person name="Yang Z."/>
            <person name="Xiao X.J."/>
            <person name="Lau C.P."/>
            <person name="Li Y."/>
            <person name="Huang Z.M."/>
            <person name="Ba J.G."/>
            <person name="Yim A.K."/>
            <person name="Ouyang C.Y."/>
            <person name="Ngai S.M."/>
            <person name="Chan T.F."/>
            <person name="Leung E.L."/>
            <person name="Liu L."/>
            <person name="Liu Z.G."/>
            <person name="Tsui S.K."/>
        </authorList>
    </citation>
    <scope>NUCLEOTIDE SEQUENCE [LARGE SCALE GENOMIC DNA]</scope>
    <source>
        <strain evidence="8">Derp</strain>
    </source>
</reference>
<keyword evidence="5" id="KW-0687">Ribonucleoprotein</keyword>
<evidence type="ECO:0000313" key="8">
    <source>
        <dbReference type="EMBL" id="KAH9418586.1"/>
    </source>
</evidence>
<evidence type="ECO:0000256" key="5">
    <source>
        <dbReference type="ARBA" id="ARBA00023274"/>
    </source>
</evidence>
<proteinExistence type="inferred from homology"/>
<dbReference type="SUPFAM" id="SSF52833">
    <property type="entry name" value="Thioredoxin-like"/>
    <property type="match status" value="1"/>
</dbReference>
<dbReference type="EMBL" id="NJHN03000062">
    <property type="protein sequence ID" value="KAH9418586.1"/>
    <property type="molecule type" value="Genomic_DNA"/>
</dbReference>
<dbReference type="GO" id="GO:0005840">
    <property type="term" value="C:ribosome"/>
    <property type="evidence" value="ECO:0007669"/>
    <property type="project" value="UniProtKB-KW"/>
</dbReference>